<feature type="domain" description="PD-(D/E)XK endonuclease-like" evidence="5">
    <location>
        <begin position="26"/>
        <end position="312"/>
    </location>
</feature>
<evidence type="ECO:0000259" key="5">
    <source>
        <dbReference type="Pfam" id="PF12705"/>
    </source>
</evidence>
<gene>
    <name evidence="6" type="ORF">GCM10009763_29710</name>
</gene>
<protein>
    <recommendedName>
        <fullName evidence="5">PD-(D/E)XK endonuclease-like domain-containing protein</fullName>
    </recommendedName>
</protein>
<organism evidence="6 7">
    <name type="scientific">Dermacoccus profundi</name>
    <dbReference type="NCBI Taxonomy" id="322602"/>
    <lineage>
        <taxon>Bacteria</taxon>
        <taxon>Bacillati</taxon>
        <taxon>Actinomycetota</taxon>
        <taxon>Actinomycetes</taxon>
        <taxon>Micrococcales</taxon>
        <taxon>Dermacoccaceae</taxon>
        <taxon>Dermacoccus</taxon>
    </lineage>
</organism>
<feature type="region of interest" description="Disordered" evidence="4">
    <location>
        <begin position="156"/>
        <end position="187"/>
    </location>
</feature>
<dbReference type="InterPro" id="IPR038726">
    <property type="entry name" value="PDDEXK_AddAB-type"/>
</dbReference>
<evidence type="ECO:0000256" key="4">
    <source>
        <dbReference type="SAM" id="MobiDB-lite"/>
    </source>
</evidence>
<feature type="compositionally biased region" description="Polar residues" evidence="4">
    <location>
        <begin position="161"/>
        <end position="170"/>
    </location>
</feature>
<evidence type="ECO:0000256" key="3">
    <source>
        <dbReference type="ARBA" id="ARBA00023204"/>
    </source>
</evidence>
<name>A0ABP4PGY0_9MICO</name>
<dbReference type="Gene3D" id="3.90.320.10">
    <property type="match status" value="1"/>
</dbReference>
<comment type="caution">
    <text evidence="6">The sequence shown here is derived from an EMBL/GenBank/DDBJ whole genome shotgun (WGS) entry which is preliminary data.</text>
</comment>
<dbReference type="RefSeq" id="WP_147362677.1">
    <property type="nucleotide sequence ID" value="NZ_BAAANW010000043.1"/>
</dbReference>
<dbReference type="InterPro" id="IPR011335">
    <property type="entry name" value="Restrct_endonuc-II-like"/>
</dbReference>
<reference evidence="7" key="1">
    <citation type="journal article" date="2019" name="Int. J. Syst. Evol. Microbiol.">
        <title>The Global Catalogue of Microorganisms (GCM) 10K type strain sequencing project: providing services to taxonomists for standard genome sequencing and annotation.</title>
        <authorList>
            <consortium name="The Broad Institute Genomics Platform"/>
            <consortium name="The Broad Institute Genome Sequencing Center for Infectious Disease"/>
            <person name="Wu L."/>
            <person name="Ma J."/>
        </authorList>
    </citation>
    <scope>NUCLEOTIDE SEQUENCE [LARGE SCALE GENOMIC DNA]</scope>
    <source>
        <strain evidence="7">JCM 14589</strain>
    </source>
</reference>
<dbReference type="Proteomes" id="UP001500350">
    <property type="component" value="Unassembled WGS sequence"/>
</dbReference>
<evidence type="ECO:0000256" key="1">
    <source>
        <dbReference type="ARBA" id="ARBA00022763"/>
    </source>
</evidence>
<evidence type="ECO:0000313" key="7">
    <source>
        <dbReference type="Proteomes" id="UP001500350"/>
    </source>
</evidence>
<keyword evidence="7" id="KW-1185">Reference proteome</keyword>
<keyword evidence="2" id="KW-0347">Helicase</keyword>
<keyword evidence="2" id="KW-0547">Nucleotide-binding</keyword>
<sequence>MNALAARFDTEVPGIWGYWPVTPALWSYSSLKEMEACPRRWMLSRATYPDVWDRRGYPQQPAAAGVFGNVVHGVVERLAEALADAGIKFASPSAVIGVLGEQGGWRGIVLKEIDHQLAQFDDNPRVSRERIDRLREELIRRAPQAADQVKTFLGRRALPTGRTSAGGESSEQSHKRLPVTSGTHSEREVCAEELRLTGRIDLLVVDDKDVAVVDFKTGDEDHGHADQVRLYALLWQLDEQTNPYSRPATKLELAYPSHTLSVEPPDSAALNALQAGMVERIAAADEVTAATAPSATPSVEGCQFCQVKHLCDSYWLSIPPNVSEATTEEWFDFEGRVLRPQGSRSWFLETDDATQVLVRTVESHVPFPQGDKVRLLGVRRTIDPDKDTRLVIAMVSTSEWYAVSS</sequence>
<keyword evidence="1" id="KW-0227">DNA damage</keyword>
<keyword evidence="2" id="KW-0378">Hydrolase</keyword>
<keyword evidence="3" id="KW-0234">DNA repair</keyword>
<proteinExistence type="predicted"/>
<dbReference type="EMBL" id="BAAANW010000043">
    <property type="protein sequence ID" value="GAA1580792.1"/>
    <property type="molecule type" value="Genomic_DNA"/>
</dbReference>
<evidence type="ECO:0000256" key="2">
    <source>
        <dbReference type="ARBA" id="ARBA00022806"/>
    </source>
</evidence>
<dbReference type="InterPro" id="IPR011604">
    <property type="entry name" value="PDDEXK-like_dom_sf"/>
</dbReference>
<accession>A0ABP4PGY0</accession>
<dbReference type="Pfam" id="PF12705">
    <property type="entry name" value="PDDEXK_1"/>
    <property type="match status" value="1"/>
</dbReference>
<evidence type="ECO:0000313" key="6">
    <source>
        <dbReference type="EMBL" id="GAA1580792.1"/>
    </source>
</evidence>
<keyword evidence="2" id="KW-0067">ATP-binding</keyword>
<dbReference type="SUPFAM" id="SSF52980">
    <property type="entry name" value="Restriction endonuclease-like"/>
    <property type="match status" value="1"/>
</dbReference>